<protein>
    <submittedName>
        <fullName evidence="1">Uncharacterized protein</fullName>
    </submittedName>
</protein>
<dbReference type="OrthoDB" id="9985817at2"/>
<dbReference type="EMBL" id="RQFM01000007">
    <property type="protein sequence ID" value="TGK89989.1"/>
    <property type="molecule type" value="Genomic_DNA"/>
</dbReference>
<name>A0A4R9IMN2_9LEPT</name>
<reference evidence="1 3" key="2">
    <citation type="journal article" date="2019" name="PLoS Negl. Trop. Dis.">
        <title>Revisiting the worldwide diversity of Leptospira species in the environment.</title>
        <authorList>
            <person name="Vincent A.T."/>
            <person name="Schiettekatte O."/>
            <person name="Bourhy P."/>
            <person name="Veyrier F.J."/>
            <person name="Picardeau M."/>
        </authorList>
    </citation>
    <scope>NUCLEOTIDE SEQUENCE [LARGE SCALE GENOMIC DNA]</scope>
    <source>
        <strain evidence="1 3">201800280</strain>
        <strain evidence="2">201800281</strain>
    </source>
</reference>
<keyword evidence="4" id="KW-1185">Reference proteome</keyword>
<accession>A0A4R9IMN2</accession>
<dbReference type="Proteomes" id="UP000297394">
    <property type="component" value="Unassembled WGS sequence"/>
</dbReference>
<proteinExistence type="predicted"/>
<reference evidence="2" key="1">
    <citation type="submission" date="2018-10" db="EMBL/GenBank/DDBJ databases">
        <authorList>
            <person name="Vincent A.T."/>
            <person name="Schiettekatte O."/>
            <person name="Bourhy P."/>
            <person name="Veyrier F.J."/>
            <person name="Picardeau M."/>
        </authorList>
    </citation>
    <scope>NUCLEOTIDE SEQUENCE</scope>
    <source>
        <strain evidence="2">201800281</strain>
    </source>
</reference>
<dbReference type="EMBL" id="RQFL01000022">
    <property type="protein sequence ID" value="TGK92212.1"/>
    <property type="molecule type" value="Genomic_DNA"/>
</dbReference>
<gene>
    <name evidence="1" type="ORF">EHQ23_02410</name>
    <name evidence="2" type="ORF">EHQ26_09555</name>
</gene>
<evidence type="ECO:0000313" key="4">
    <source>
        <dbReference type="Proteomes" id="UP000297918"/>
    </source>
</evidence>
<evidence type="ECO:0000313" key="2">
    <source>
        <dbReference type="EMBL" id="TGK92212.1"/>
    </source>
</evidence>
<evidence type="ECO:0000313" key="3">
    <source>
        <dbReference type="Proteomes" id="UP000297394"/>
    </source>
</evidence>
<dbReference type="AlphaFoldDB" id="A0A4R9IMN2"/>
<evidence type="ECO:0000313" key="1">
    <source>
        <dbReference type="EMBL" id="TGK89989.1"/>
    </source>
</evidence>
<dbReference type="RefSeq" id="WP_135749462.1">
    <property type="nucleotide sequence ID" value="NZ_RQFL01000022.1"/>
</dbReference>
<sequence>MKKAVIIVGEHFAGKSKTINKFLKPILKLGPKQRSFTLENLDGIIYSQSLEEKFGIIYSQSLEEKSIDEPGYLKIINKVKEYNFVIMAARPENEPNSLKKNLVSDLRSRKFKIKSIDLIADQSDSYYNLKAKEAYQFLIN</sequence>
<organism evidence="1 3">
    <name type="scientific">Leptospira bourretii</name>
    <dbReference type="NCBI Taxonomy" id="2484962"/>
    <lineage>
        <taxon>Bacteria</taxon>
        <taxon>Pseudomonadati</taxon>
        <taxon>Spirochaetota</taxon>
        <taxon>Spirochaetia</taxon>
        <taxon>Leptospirales</taxon>
        <taxon>Leptospiraceae</taxon>
        <taxon>Leptospira</taxon>
    </lineage>
</organism>
<comment type="caution">
    <text evidence="1">The sequence shown here is derived from an EMBL/GenBank/DDBJ whole genome shotgun (WGS) entry which is preliminary data.</text>
</comment>
<dbReference type="Proteomes" id="UP000297918">
    <property type="component" value="Unassembled WGS sequence"/>
</dbReference>